<reference evidence="1 2" key="1">
    <citation type="submission" date="2024-05" db="EMBL/GenBank/DDBJ databases">
        <authorList>
            <person name="Wallberg A."/>
        </authorList>
    </citation>
    <scope>NUCLEOTIDE SEQUENCE [LARGE SCALE GENOMIC DNA]</scope>
</reference>
<dbReference type="Proteomes" id="UP001497623">
    <property type="component" value="Unassembled WGS sequence"/>
</dbReference>
<keyword evidence="2" id="KW-1185">Reference proteome</keyword>
<protein>
    <submittedName>
        <fullName evidence="1">Uncharacterized protein</fullName>
    </submittedName>
</protein>
<proteinExistence type="predicted"/>
<evidence type="ECO:0000313" key="1">
    <source>
        <dbReference type="EMBL" id="CAL4088799.1"/>
    </source>
</evidence>
<sequence length="148" mass="17462">PLFKWKLSWITPYDILIPMKKHEEFELGIKKIHASIRAESATYHIRLDYIWSSRGLVTDFAGEQHLNVLHEWANGTKSPPDLVVVGFGLWTFLRNYERKHAILAGYTKVLQEWYDMAEVLQVMKNKTNVLVWTQTRHRDIGNYNCVYL</sequence>
<name>A0AAV2QLU9_MEGNR</name>
<evidence type="ECO:0000313" key="2">
    <source>
        <dbReference type="Proteomes" id="UP001497623"/>
    </source>
</evidence>
<dbReference type="AlphaFoldDB" id="A0AAV2QLU9"/>
<organism evidence="1 2">
    <name type="scientific">Meganyctiphanes norvegica</name>
    <name type="common">Northern krill</name>
    <name type="synonym">Thysanopoda norvegica</name>
    <dbReference type="NCBI Taxonomy" id="48144"/>
    <lineage>
        <taxon>Eukaryota</taxon>
        <taxon>Metazoa</taxon>
        <taxon>Ecdysozoa</taxon>
        <taxon>Arthropoda</taxon>
        <taxon>Crustacea</taxon>
        <taxon>Multicrustacea</taxon>
        <taxon>Malacostraca</taxon>
        <taxon>Eumalacostraca</taxon>
        <taxon>Eucarida</taxon>
        <taxon>Euphausiacea</taxon>
        <taxon>Euphausiidae</taxon>
        <taxon>Meganyctiphanes</taxon>
    </lineage>
</organism>
<feature type="non-terminal residue" evidence="1">
    <location>
        <position position="1"/>
    </location>
</feature>
<gene>
    <name evidence="1" type="ORF">MNOR_LOCUS13636</name>
</gene>
<dbReference type="EMBL" id="CAXKWB010007878">
    <property type="protein sequence ID" value="CAL4088799.1"/>
    <property type="molecule type" value="Genomic_DNA"/>
</dbReference>
<accession>A0AAV2QLU9</accession>
<comment type="caution">
    <text evidence="1">The sequence shown here is derived from an EMBL/GenBank/DDBJ whole genome shotgun (WGS) entry which is preliminary data.</text>
</comment>